<evidence type="ECO:0000256" key="4">
    <source>
        <dbReference type="ARBA" id="ARBA00022519"/>
    </source>
</evidence>
<evidence type="ECO:0000256" key="14">
    <source>
        <dbReference type="SAM" id="Phobius"/>
    </source>
</evidence>
<feature type="transmembrane region" description="Helical" evidence="14">
    <location>
        <begin position="12"/>
        <end position="32"/>
    </location>
</feature>
<comment type="similarity">
    <text evidence="11">Belongs to the PpiD chaperone family.</text>
</comment>
<evidence type="ECO:0000256" key="11">
    <source>
        <dbReference type="ARBA" id="ARBA00038408"/>
    </source>
</evidence>
<feature type="domain" description="PpiC" evidence="15">
    <location>
        <begin position="245"/>
        <end position="362"/>
    </location>
</feature>
<keyword evidence="8" id="KW-0143">Chaperone</keyword>
<dbReference type="Gene3D" id="3.10.50.40">
    <property type="match status" value="1"/>
</dbReference>
<proteinExistence type="inferred from homology"/>
<dbReference type="GO" id="GO:0005886">
    <property type="term" value="C:plasma membrane"/>
    <property type="evidence" value="ECO:0007669"/>
    <property type="project" value="UniProtKB-SubCell"/>
</dbReference>
<keyword evidence="7 14" id="KW-0472">Membrane</keyword>
<dbReference type="EMBL" id="FXXP01000002">
    <property type="protein sequence ID" value="SMX28351.1"/>
    <property type="molecule type" value="Genomic_DNA"/>
</dbReference>
<protein>
    <recommendedName>
        <fullName evidence="2">Parvulin-like PPIase</fullName>
    </recommendedName>
    <alternativeName>
        <fullName evidence="9">Peptidyl-prolyl cis-trans isomerase plp</fullName>
    </alternativeName>
    <alternativeName>
        <fullName evidence="12">Periplasmic chaperone PpiD</fullName>
    </alternativeName>
    <alternativeName>
        <fullName evidence="13">Periplasmic folding chaperone</fullName>
    </alternativeName>
    <alternativeName>
        <fullName evidence="10">Rotamase plp</fullName>
    </alternativeName>
</protein>
<dbReference type="SUPFAM" id="SSF54534">
    <property type="entry name" value="FKBP-like"/>
    <property type="match status" value="1"/>
</dbReference>
<dbReference type="Gene3D" id="1.10.4030.10">
    <property type="entry name" value="Porin chaperone SurA, peptide-binding domain"/>
    <property type="match status" value="1"/>
</dbReference>
<evidence type="ECO:0000256" key="5">
    <source>
        <dbReference type="ARBA" id="ARBA00022692"/>
    </source>
</evidence>
<comment type="subcellular location">
    <subcellularLocation>
        <location evidence="1">Cell inner membrane</location>
        <topology evidence="1">Single-pass type II membrane protein</topology>
        <orientation evidence="1">Periplasmic side</orientation>
    </subcellularLocation>
</comment>
<evidence type="ECO:0000259" key="15">
    <source>
        <dbReference type="Pfam" id="PF13145"/>
    </source>
</evidence>
<dbReference type="SUPFAM" id="SSF109998">
    <property type="entry name" value="Triger factor/SurA peptide-binding domain-like"/>
    <property type="match status" value="1"/>
</dbReference>
<name>A0A238JCA6_9RHOB</name>
<accession>A0A238JCA6</accession>
<dbReference type="AlphaFoldDB" id="A0A238JCA6"/>
<reference evidence="17" key="1">
    <citation type="submission" date="2017-05" db="EMBL/GenBank/DDBJ databases">
        <authorList>
            <person name="Rodrigo-Torres L."/>
            <person name="Arahal R. D."/>
            <person name="Lucena T."/>
        </authorList>
    </citation>
    <scope>NUCLEOTIDE SEQUENCE [LARGE SCALE GENOMIC DNA]</scope>
    <source>
        <strain evidence="17">CECT 8649</strain>
    </source>
</reference>
<keyword evidence="4" id="KW-0997">Cell inner membrane</keyword>
<keyword evidence="17" id="KW-1185">Reference proteome</keyword>
<dbReference type="RefSeq" id="WP_099245628.1">
    <property type="nucleotide sequence ID" value="NZ_FXXP01000002.1"/>
</dbReference>
<dbReference type="InterPro" id="IPR046357">
    <property type="entry name" value="PPIase_dom_sf"/>
</dbReference>
<evidence type="ECO:0000256" key="7">
    <source>
        <dbReference type="ARBA" id="ARBA00023136"/>
    </source>
</evidence>
<keyword evidence="6 14" id="KW-1133">Transmembrane helix</keyword>
<gene>
    <name evidence="16" type="primary">ppiD</name>
    <name evidence="16" type="ORF">TRP8649_02470</name>
</gene>
<dbReference type="InterPro" id="IPR027304">
    <property type="entry name" value="Trigger_fact/SurA_dom_sf"/>
</dbReference>
<dbReference type="InterPro" id="IPR000297">
    <property type="entry name" value="PPIase_PpiC"/>
</dbReference>
<sequence>MAEKRTSMGKIFVYGLMALLFVGLGGFGATNFSGNVRSIGSVGEAEIGVQEYFRALRNQISAAEAQAGQPITFQQAQEQGLTSQVLAQMVVNAALEDEARRLGISIGDERLAEEIRNTQAFHGPDGQFSREAYNYTLDNAGLSESEFEEGLRADSASTILQGSVLAGIKLPATYVDTLAAFAGERRAFTWAELGAEALTTGLPVPSEEELTKWYDDNIDRFTRPETKRITYVWLTPDMILDSVDVDQDSLRAAYEEREAEFNLPERRLVERLVFGDEATAQAAQDRITAGEATFEDLVAERDLTLSDTDMGDVTVGDLGAAADVVFAAEVGAVAGPAQSDLGPALFRVNAVLPAQSTSFEEAVPALRDTLALDRARRVIEGQAQGFDDELAAGATLEELAEASDLQLGEIGWTGRDGDGEIAAYEGFRNLAATVSGDDYPTVTQLGDGGIFAMRLEEVLAPAPIPFAEVKSQVETQYEAKQRVDALVAIAKEKASELGAGKTFDAIGLTANKEEALTRNAFGAELAPGVLQAVFELEPGETRVIDGLDSAVIIQLDKILPADKEDESAQMLVNLFGDQANADVAQDLFRALSADIQQRATVSIDQQAINAVHANFQ</sequence>
<evidence type="ECO:0000313" key="17">
    <source>
        <dbReference type="Proteomes" id="UP000225972"/>
    </source>
</evidence>
<organism evidence="16 17">
    <name type="scientific">Pelagimonas phthalicica</name>
    <dbReference type="NCBI Taxonomy" id="1037362"/>
    <lineage>
        <taxon>Bacteria</taxon>
        <taxon>Pseudomonadati</taxon>
        <taxon>Pseudomonadota</taxon>
        <taxon>Alphaproteobacteria</taxon>
        <taxon>Rhodobacterales</taxon>
        <taxon>Roseobacteraceae</taxon>
        <taxon>Pelagimonas</taxon>
    </lineage>
</organism>
<evidence type="ECO:0000256" key="13">
    <source>
        <dbReference type="ARBA" id="ARBA00042775"/>
    </source>
</evidence>
<dbReference type="PANTHER" id="PTHR47529">
    <property type="entry name" value="PEPTIDYL-PROLYL CIS-TRANS ISOMERASE D"/>
    <property type="match status" value="1"/>
</dbReference>
<evidence type="ECO:0000256" key="3">
    <source>
        <dbReference type="ARBA" id="ARBA00022475"/>
    </source>
</evidence>
<evidence type="ECO:0000313" key="16">
    <source>
        <dbReference type="EMBL" id="SMX28351.1"/>
    </source>
</evidence>
<evidence type="ECO:0000256" key="1">
    <source>
        <dbReference type="ARBA" id="ARBA00004382"/>
    </source>
</evidence>
<dbReference type="InterPro" id="IPR052029">
    <property type="entry name" value="PpiD_chaperone"/>
</dbReference>
<evidence type="ECO:0000256" key="6">
    <source>
        <dbReference type="ARBA" id="ARBA00022989"/>
    </source>
</evidence>
<keyword evidence="5 14" id="KW-0812">Transmembrane</keyword>
<dbReference type="Pfam" id="PF13145">
    <property type="entry name" value="Rotamase_2"/>
    <property type="match status" value="1"/>
</dbReference>
<dbReference type="OrthoDB" id="9768393at2"/>
<dbReference type="GO" id="GO:0003755">
    <property type="term" value="F:peptidyl-prolyl cis-trans isomerase activity"/>
    <property type="evidence" value="ECO:0007669"/>
    <property type="project" value="InterPro"/>
</dbReference>
<evidence type="ECO:0000256" key="10">
    <source>
        <dbReference type="ARBA" id="ARBA00031484"/>
    </source>
</evidence>
<evidence type="ECO:0000256" key="9">
    <source>
        <dbReference type="ARBA" id="ARBA00030642"/>
    </source>
</evidence>
<evidence type="ECO:0000256" key="2">
    <source>
        <dbReference type="ARBA" id="ARBA00018370"/>
    </source>
</evidence>
<dbReference type="PANTHER" id="PTHR47529:SF1">
    <property type="entry name" value="PERIPLASMIC CHAPERONE PPID"/>
    <property type="match status" value="1"/>
</dbReference>
<keyword evidence="16" id="KW-0413">Isomerase</keyword>
<keyword evidence="3" id="KW-1003">Cell membrane</keyword>
<dbReference type="Proteomes" id="UP000225972">
    <property type="component" value="Unassembled WGS sequence"/>
</dbReference>
<dbReference type="Pfam" id="PF13624">
    <property type="entry name" value="SurA_N_3"/>
    <property type="match status" value="1"/>
</dbReference>
<evidence type="ECO:0000256" key="8">
    <source>
        <dbReference type="ARBA" id="ARBA00023186"/>
    </source>
</evidence>
<evidence type="ECO:0000256" key="12">
    <source>
        <dbReference type="ARBA" id="ARBA00040743"/>
    </source>
</evidence>